<dbReference type="GO" id="GO:0031267">
    <property type="term" value="F:small GTPase binding"/>
    <property type="evidence" value="ECO:0007669"/>
    <property type="project" value="InterPro"/>
</dbReference>
<dbReference type="PANTHER" id="PTHR11223:SF3">
    <property type="entry name" value="EXPORTIN-5"/>
    <property type="match status" value="1"/>
</dbReference>
<dbReference type="InterPro" id="IPR001494">
    <property type="entry name" value="Importin-beta_N"/>
</dbReference>
<feature type="domain" description="Exportin-1/Importin-beta-like" evidence="3">
    <location>
        <begin position="114"/>
        <end position="267"/>
    </location>
</feature>
<comment type="similarity">
    <text evidence="1">Belongs to the exportin family.</text>
</comment>
<dbReference type="GO" id="GO:0042565">
    <property type="term" value="C:RNA nuclear export complex"/>
    <property type="evidence" value="ECO:0007669"/>
    <property type="project" value="TreeGrafter"/>
</dbReference>
<dbReference type="Proteomes" id="UP000183832">
    <property type="component" value="Unassembled WGS sequence"/>
</dbReference>
<evidence type="ECO:0000256" key="1">
    <source>
        <dbReference type="ARBA" id="ARBA00009466"/>
    </source>
</evidence>
<organism evidence="5 6">
    <name type="scientific">Clunio marinus</name>
    <dbReference type="NCBI Taxonomy" id="568069"/>
    <lineage>
        <taxon>Eukaryota</taxon>
        <taxon>Metazoa</taxon>
        <taxon>Ecdysozoa</taxon>
        <taxon>Arthropoda</taxon>
        <taxon>Hexapoda</taxon>
        <taxon>Insecta</taxon>
        <taxon>Pterygota</taxon>
        <taxon>Neoptera</taxon>
        <taxon>Endopterygota</taxon>
        <taxon>Diptera</taxon>
        <taxon>Nematocera</taxon>
        <taxon>Chironomoidea</taxon>
        <taxon>Chironomidae</taxon>
        <taxon>Clunio</taxon>
    </lineage>
</organism>
<dbReference type="Pfam" id="PF08389">
    <property type="entry name" value="Xpo1"/>
    <property type="match status" value="1"/>
</dbReference>
<dbReference type="GO" id="GO:0005737">
    <property type="term" value="C:cytoplasm"/>
    <property type="evidence" value="ECO:0007669"/>
    <property type="project" value="TreeGrafter"/>
</dbReference>
<protein>
    <submittedName>
        <fullName evidence="5">CLUMA_CG014456, isoform A</fullName>
    </submittedName>
</protein>
<dbReference type="InterPro" id="IPR016024">
    <property type="entry name" value="ARM-type_fold"/>
</dbReference>
<dbReference type="PANTHER" id="PTHR11223">
    <property type="entry name" value="EXPORTIN 1/5"/>
    <property type="match status" value="1"/>
</dbReference>
<dbReference type="GO" id="GO:0003723">
    <property type="term" value="F:RNA binding"/>
    <property type="evidence" value="ECO:0007669"/>
    <property type="project" value="TreeGrafter"/>
</dbReference>
<evidence type="ECO:0000313" key="5">
    <source>
        <dbReference type="EMBL" id="CRL01396.1"/>
    </source>
</evidence>
<keyword evidence="6" id="KW-1185">Reference proteome</keyword>
<evidence type="ECO:0000259" key="3">
    <source>
        <dbReference type="Pfam" id="PF08389"/>
    </source>
</evidence>
<dbReference type="STRING" id="568069.A0A1J1IPB8"/>
<gene>
    <name evidence="5" type="primary">putative Exportin-5</name>
    <name evidence="5" type="ORF">CLUMA_CG014456</name>
</gene>
<dbReference type="SUPFAM" id="SSF48371">
    <property type="entry name" value="ARM repeat"/>
    <property type="match status" value="1"/>
</dbReference>
<dbReference type="Pfam" id="PF19273">
    <property type="entry name" value="Exportin-5"/>
    <property type="match status" value="1"/>
</dbReference>
<dbReference type="AlphaFoldDB" id="A0A1J1IPB8"/>
<evidence type="ECO:0000259" key="4">
    <source>
        <dbReference type="Pfam" id="PF19273"/>
    </source>
</evidence>
<dbReference type="Pfam" id="PF03810">
    <property type="entry name" value="IBN_N"/>
    <property type="match status" value="1"/>
</dbReference>
<feature type="domain" description="Importin N-terminal" evidence="2">
    <location>
        <begin position="37"/>
        <end position="101"/>
    </location>
</feature>
<dbReference type="OrthoDB" id="2215036at2759"/>
<dbReference type="InterPro" id="IPR011989">
    <property type="entry name" value="ARM-like"/>
</dbReference>
<dbReference type="InterPro" id="IPR045065">
    <property type="entry name" value="XPO1/5"/>
</dbReference>
<name>A0A1J1IPB8_9DIPT</name>
<dbReference type="EMBL" id="CVRI01000055">
    <property type="protein sequence ID" value="CRL01396.1"/>
    <property type="molecule type" value="Genomic_DNA"/>
</dbReference>
<dbReference type="GO" id="GO:0005049">
    <property type="term" value="F:nuclear export signal receptor activity"/>
    <property type="evidence" value="ECO:0007669"/>
    <property type="project" value="InterPro"/>
</dbReference>
<dbReference type="GO" id="GO:0005634">
    <property type="term" value="C:nucleus"/>
    <property type="evidence" value="ECO:0007669"/>
    <property type="project" value="TreeGrafter"/>
</dbReference>
<dbReference type="GO" id="GO:0006611">
    <property type="term" value="P:protein export from nucleus"/>
    <property type="evidence" value="ECO:0007669"/>
    <property type="project" value="InterPro"/>
</dbReference>
<accession>A0A1J1IPB8</accession>
<proteinExistence type="inferred from homology"/>
<dbReference type="Gene3D" id="1.25.10.10">
    <property type="entry name" value="Leucine-rich Repeat Variant"/>
    <property type="match status" value="1"/>
</dbReference>
<feature type="domain" description="Exportin-5 C-terminal" evidence="4">
    <location>
        <begin position="314"/>
        <end position="1151"/>
    </location>
</feature>
<evidence type="ECO:0000313" key="6">
    <source>
        <dbReference type="Proteomes" id="UP000183832"/>
    </source>
</evidence>
<sequence>MMGDPSLSALANELAVAVEITMNPQASQQQRMDAYIACEKFKELSPLCAQAGFYLVTNHQFSTIVKHFGLQLMEHQVKFNWSKISQDEKIFIKDNTMKLLATGVGPADDKSLLHIKDALSRIIVEMMKREWPQQWPTLLGELSNASDKGLSQTELVALVFLRLVEDVALLQTIESNQRRKDIYQALTVNMTEIFDFFLNIIERNIREFATTQNAGNARVVQVILNTLAGFVEWVSINHIIASNGRLLQTICYLLEFPDFQLAAAECLSHITNRKGIAKDRKPLLFLFNDEPMHNIFRSLERMTTIQTENYHLYLKKLTLAMQGLSGLLTTLWGKEADIQTPPRNFVTFLQIVIGFARHPSISVTHGGVLIWLQLIKHDSIAKDPTFIDSIRAMVEVIGPKILKRPYPRVRDCFAPNSVPYTTEAYTCLDFDGEEEYLQFVSRARVDFLEIFRQATLVTPLFTFSYCEHLLNQRLDKSINENVTSCSITDPIYLEWEAIVAVLDGVLSRILLVTERPAIINGLRLLEKCLLVKTQDPIIYSVLLSCISSLFVFLSMSAAGNVAVSGVQLLPPVLDKIFSAIVFNQSQTTDQEGQLRSAAVKNLRRHAASSIVKIALKYPLLLLPIFEQINTTVKTLSNADKQLSNLEKLLLQEALLIISNHFCEFERQQLFIGEVIRPAIRMWQELAVVLKSPASFIDYIGLSKGPVDGNFNDDVHYKNRQSMLMALNTVLGVIKRCQCPDDPDKSYRGGFIVATTDSGNPITRNPAAPHVIPLLQHILALLRCLNELWSPSSLALFHDAFKGANNMLENEKKAVLGVVYFVPDPLDPVQLMKQKTSFDYMQQFLSSLYDSCYNLMGTSGGSLGRDLYGLDGLATALINSAFSNLEHVPDFRLRTIVRVFLRIFVYACPTTYHVSVLVPIFGHIAPFMLNRLTTRWDYIGSLFENGALSDDTNNDAQEVLDDILNRTLTREYLDVLKVALVGGTAGTADSNDNGSGSMMDQDDHSMDALPHVTRAAQAAMQSDIISELGRKLLMAPLTCEAIVYTIFNCIAWNDSNASLKGCLLAGPVIRHLASDQVVTSNLAAVILTRILQGLQLHGHHDANHASLIALGVQIYEIVRPTHASVVLSIMQQIPNLNINDLQKLDEKILNSTATGPLANATNQGTGTMGSKSNKIDKNKKDLFKKITSHLIGRNVLASLFRNPAVINDLRPLNNNSKHKNTNIIESTTDTGMQQLFREVPR</sequence>
<dbReference type="InterPro" id="IPR013598">
    <property type="entry name" value="Exportin-1/Importin-b-like"/>
</dbReference>
<dbReference type="GO" id="GO:0006405">
    <property type="term" value="P:RNA export from nucleus"/>
    <property type="evidence" value="ECO:0007669"/>
    <property type="project" value="TreeGrafter"/>
</dbReference>
<reference evidence="5 6" key="1">
    <citation type="submission" date="2015-04" db="EMBL/GenBank/DDBJ databases">
        <authorList>
            <person name="Syromyatnikov M.Y."/>
            <person name="Popov V.N."/>
        </authorList>
    </citation>
    <scope>NUCLEOTIDE SEQUENCE [LARGE SCALE GENOMIC DNA]</scope>
</reference>
<evidence type="ECO:0000259" key="2">
    <source>
        <dbReference type="Pfam" id="PF03810"/>
    </source>
</evidence>
<dbReference type="InterPro" id="IPR045478">
    <property type="entry name" value="Exportin-5_C"/>
</dbReference>